<reference evidence="1" key="1">
    <citation type="submission" date="2023-03" db="EMBL/GenBank/DDBJ databases">
        <title>MT1 and MT2 Draft Genomes of Novel Species.</title>
        <authorList>
            <person name="Venkateswaran K."/>
        </authorList>
    </citation>
    <scope>NUCLEOTIDE SEQUENCE</scope>
    <source>
        <strain evidence="1">F6_8S_P_1A</strain>
    </source>
</reference>
<evidence type="ECO:0000313" key="2">
    <source>
        <dbReference type="Proteomes" id="UP001174210"/>
    </source>
</evidence>
<accession>A0ABT8ITN7</accession>
<protein>
    <submittedName>
        <fullName evidence="1">Uncharacterized protein</fullName>
    </submittedName>
</protein>
<dbReference type="Proteomes" id="UP001174210">
    <property type="component" value="Unassembled WGS sequence"/>
</dbReference>
<comment type="caution">
    <text evidence="1">The sequence shown here is derived from an EMBL/GenBank/DDBJ whole genome shotgun (WGS) entry which is preliminary data.</text>
</comment>
<sequence>MGENATFEALMRRPGMADAAIRVTATADEPPAALRGRARYHDREVWEVFVIEDSSDWPTRVVYRLVDRMDDHGDPLDPFDDEL</sequence>
<organism evidence="1 2">
    <name type="scientific">Leifsonia virtsii</name>
    <dbReference type="NCBI Taxonomy" id="3035915"/>
    <lineage>
        <taxon>Bacteria</taxon>
        <taxon>Bacillati</taxon>
        <taxon>Actinomycetota</taxon>
        <taxon>Actinomycetes</taxon>
        <taxon>Micrococcales</taxon>
        <taxon>Microbacteriaceae</taxon>
        <taxon>Leifsonia</taxon>
    </lineage>
</organism>
<evidence type="ECO:0000313" key="1">
    <source>
        <dbReference type="EMBL" id="MDN4596169.1"/>
    </source>
</evidence>
<name>A0ABT8ITN7_9MICO</name>
<keyword evidence="2" id="KW-1185">Reference proteome</keyword>
<dbReference type="RefSeq" id="WP_301215985.1">
    <property type="nucleotide sequence ID" value="NZ_JAROCB010000001.1"/>
</dbReference>
<gene>
    <name evidence="1" type="ORF">P5G59_03355</name>
</gene>
<dbReference type="EMBL" id="JAROCB010000001">
    <property type="protein sequence ID" value="MDN4596169.1"/>
    <property type="molecule type" value="Genomic_DNA"/>
</dbReference>
<proteinExistence type="predicted"/>